<organism evidence="1 2">
    <name type="scientific">Candidatus Gallionella acididurans</name>
    <dbReference type="NCBI Taxonomy" id="1796491"/>
    <lineage>
        <taxon>Bacteria</taxon>
        <taxon>Pseudomonadati</taxon>
        <taxon>Pseudomonadota</taxon>
        <taxon>Betaproteobacteria</taxon>
        <taxon>Nitrosomonadales</taxon>
        <taxon>Gallionellaceae</taxon>
        <taxon>Gallionella</taxon>
    </lineage>
</organism>
<dbReference type="EMBL" id="LSLI01000259">
    <property type="protein sequence ID" value="KXS30437.1"/>
    <property type="molecule type" value="Genomic_DNA"/>
</dbReference>
<dbReference type="Proteomes" id="UP000070578">
    <property type="component" value="Unassembled WGS sequence"/>
</dbReference>
<reference evidence="1 2" key="1">
    <citation type="submission" date="2016-02" db="EMBL/GenBank/DDBJ databases">
        <authorList>
            <person name="Wen L."/>
            <person name="He K."/>
            <person name="Yang H."/>
        </authorList>
    </citation>
    <scope>NUCLEOTIDE SEQUENCE [LARGE SCALE GENOMIC DNA]</scope>
    <source>
        <strain evidence="1">ShG14-8</strain>
    </source>
</reference>
<dbReference type="NCBIfam" id="TIGR01439">
    <property type="entry name" value="lp_hng_hel_AbrB"/>
    <property type="match status" value="1"/>
</dbReference>
<evidence type="ECO:0000313" key="1">
    <source>
        <dbReference type="EMBL" id="KXS30437.1"/>
    </source>
</evidence>
<comment type="caution">
    <text evidence="1">The sequence shown here is derived from an EMBL/GenBank/DDBJ whole genome shotgun (WGS) entry which is preliminary data.</text>
</comment>
<name>A0A139BN55_9PROT</name>
<dbReference type="GO" id="GO:0003677">
    <property type="term" value="F:DNA binding"/>
    <property type="evidence" value="ECO:0007669"/>
    <property type="project" value="InterPro"/>
</dbReference>
<protein>
    <submittedName>
        <fullName evidence="1">Transcriptional regulator, AbrB family</fullName>
    </submittedName>
</protein>
<sequence length="84" mass="9328">MSQVRVRLKHQITIPTRIAEAAHIKPNDMLEVAYANGVVTLVPVNRKVRKESAMAYAGIARGLWGQTTAEIEADLNGGRDSWER</sequence>
<gene>
    <name evidence="1" type="ORF">AWT59_3438</name>
</gene>
<proteinExistence type="predicted"/>
<reference evidence="1 2" key="2">
    <citation type="submission" date="2016-03" db="EMBL/GenBank/DDBJ databases">
        <title>New uncultured bacterium of the family Gallionellaceae from acid mine drainage: description and reconstruction of genome based on metagenomic analysis of microbial community.</title>
        <authorList>
            <person name="Kadnikov V."/>
            <person name="Ivasenko D."/>
            <person name="Beletsky A."/>
            <person name="Mardanov A."/>
            <person name="Danilova E."/>
            <person name="Pimenov N."/>
            <person name="Karnachuk O."/>
            <person name="Ravin N."/>
        </authorList>
    </citation>
    <scope>NUCLEOTIDE SEQUENCE [LARGE SCALE GENOMIC DNA]</scope>
    <source>
        <strain evidence="1">ShG14-8</strain>
    </source>
</reference>
<dbReference type="InterPro" id="IPR007159">
    <property type="entry name" value="SpoVT-AbrB_dom"/>
</dbReference>
<dbReference type="AlphaFoldDB" id="A0A139BN55"/>
<evidence type="ECO:0000313" key="2">
    <source>
        <dbReference type="Proteomes" id="UP000070578"/>
    </source>
</evidence>
<accession>A0A139BN55</accession>
<dbReference type="InterPro" id="IPR037914">
    <property type="entry name" value="SpoVT-AbrB_sf"/>
</dbReference>
<dbReference type="SUPFAM" id="SSF89447">
    <property type="entry name" value="AbrB/MazE/MraZ-like"/>
    <property type="match status" value="1"/>
</dbReference>
<dbReference type="Gene3D" id="2.10.260.10">
    <property type="match status" value="1"/>
</dbReference>